<dbReference type="NCBIfam" id="TIGR00054">
    <property type="entry name" value="RIP metalloprotease RseP"/>
    <property type="match status" value="1"/>
</dbReference>
<dbReference type="InterPro" id="IPR001478">
    <property type="entry name" value="PDZ"/>
</dbReference>
<sequence length="354" mass="37842">MSILFAIIALGALIFVHEFGHFLFAKAFGVGVEKFSLGFGPKVIGKKIGETEYLLSALPLGGYVKMVGEVDGETELTEEEKKVSFSHKPPLQRIGIVVAGPLFNLLSAYVIFIILFMVGVPSVTTKVGEVVPNKPAARAGIVAGDLIASVNGKAVGRWEDFAKIIAQGKAAPVQVTVNRAGKALTFTMTPEPRTAKNLLGDTVTTPVIGVVAAGDTFIDRFPPGEAFVRGSAQCWNVIKVTYLSLVRLVQRALPLDSIGGPIMIVKMAGQQAQAGGVSFLAFVALLSVNLGVLNLLPVPILDGGHLVFFLIELVIGRPVSKRSREIAQQIGMMVLISLMMLAFYNDIMRMLPKN</sequence>
<evidence type="ECO:0000256" key="5">
    <source>
        <dbReference type="ARBA" id="ARBA00022692"/>
    </source>
</evidence>
<keyword evidence="4" id="KW-0645">Protease</keyword>
<name>A0A8J7JDA2_9BACT</name>
<comment type="cofactor">
    <cofactor evidence="1 11">
        <name>Zn(2+)</name>
        <dbReference type="ChEBI" id="CHEBI:29105"/>
    </cofactor>
</comment>
<dbReference type="PROSITE" id="PS50106">
    <property type="entry name" value="PDZ"/>
    <property type="match status" value="1"/>
</dbReference>
<dbReference type="EC" id="3.4.24.-" evidence="11"/>
<evidence type="ECO:0000256" key="6">
    <source>
        <dbReference type="ARBA" id="ARBA00022801"/>
    </source>
</evidence>
<evidence type="ECO:0000256" key="7">
    <source>
        <dbReference type="ARBA" id="ARBA00022833"/>
    </source>
</evidence>
<dbReference type="GO" id="GO:0016020">
    <property type="term" value="C:membrane"/>
    <property type="evidence" value="ECO:0007669"/>
    <property type="project" value="UniProtKB-SubCell"/>
</dbReference>
<dbReference type="CDD" id="cd06163">
    <property type="entry name" value="S2P-M50_PDZ_RseP-like"/>
    <property type="match status" value="1"/>
</dbReference>
<evidence type="ECO:0000256" key="2">
    <source>
        <dbReference type="ARBA" id="ARBA00004141"/>
    </source>
</evidence>
<keyword evidence="6 11" id="KW-0378">Hydrolase</keyword>
<accession>A0A8J7JDA2</accession>
<keyword evidence="9 11" id="KW-0482">Metalloprotease</keyword>
<dbReference type="Gene3D" id="2.30.42.10">
    <property type="match status" value="1"/>
</dbReference>
<evidence type="ECO:0000256" key="8">
    <source>
        <dbReference type="ARBA" id="ARBA00022989"/>
    </source>
</evidence>
<evidence type="ECO:0000256" key="1">
    <source>
        <dbReference type="ARBA" id="ARBA00001947"/>
    </source>
</evidence>
<dbReference type="InterPro" id="IPR008915">
    <property type="entry name" value="Peptidase_M50"/>
</dbReference>
<evidence type="ECO:0000256" key="10">
    <source>
        <dbReference type="ARBA" id="ARBA00023136"/>
    </source>
</evidence>
<keyword evidence="8 11" id="KW-1133">Transmembrane helix</keyword>
<dbReference type="SMART" id="SM00228">
    <property type="entry name" value="PDZ"/>
    <property type="match status" value="1"/>
</dbReference>
<keyword evidence="14" id="KW-1185">Reference proteome</keyword>
<protein>
    <recommendedName>
        <fullName evidence="11">Zinc metalloprotease</fullName>
        <ecNumber evidence="11">3.4.24.-</ecNumber>
    </recommendedName>
</protein>
<feature type="transmembrane region" description="Helical" evidence="11">
    <location>
        <begin position="326"/>
        <end position="344"/>
    </location>
</feature>
<feature type="transmembrane region" description="Helical" evidence="11">
    <location>
        <begin position="94"/>
        <end position="118"/>
    </location>
</feature>
<dbReference type="GO" id="GO:0004222">
    <property type="term" value="F:metalloendopeptidase activity"/>
    <property type="evidence" value="ECO:0007669"/>
    <property type="project" value="InterPro"/>
</dbReference>
<dbReference type="GO" id="GO:0006508">
    <property type="term" value="P:proteolysis"/>
    <property type="evidence" value="ECO:0007669"/>
    <property type="project" value="UniProtKB-KW"/>
</dbReference>
<gene>
    <name evidence="13" type="primary">rseP</name>
    <name evidence="13" type="ORF">JFN93_02020</name>
</gene>
<keyword evidence="5 11" id="KW-0812">Transmembrane</keyword>
<dbReference type="EMBL" id="JAEMHM010000002">
    <property type="protein sequence ID" value="MBJ6723474.1"/>
    <property type="molecule type" value="Genomic_DNA"/>
</dbReference>
<evidence type="ECO:0000256" key="9">
    <source>
        <dbReference type="ARBA" id="ARBA00023049"/>
    </source>
</evidence>
<dbReference type="Pfam" id="PF02163">
    <property type="entry name" value="Peptidase_M50"/>
    <property type="match status" value="1"/>
</dbReference>
<dbReference type="AlphaFoldDB" id="A0A8J7JDA2"/>
<dbReference type="CDD" id="cd23081">
    <property type="entry name" value="cpPDZ_EcRseP-like"/>
    <property type="match status" value="1"/>
</dbReference>
<proteinExistence type="inferred from homology"/>
<dbReference type="SUPFAM" id="SSF50156">
    <property type="entry name" value="PDZ domain-like"/>
    <property type="match status" value="1"/>
</dbReference>
<keyword evidence="10 11" id="KW-0472">Membrane</keyword>
<dbReference type="GO" id="GO:0046872">
    <property type="term" value="F:metal ion binding"/>
    <property type="evidence" value="ECO:0007669"/>
    <property type="project" value="UniProtKB-KW"/>
</dbReference>
<reference evidence="13" key="1">
    <citation type="submission" date="2020-12" db="EMBL/GenBank/DDBJ databases">
        <title>Geomonas sp. Red875, isolated from river sediment.</title>
        <authorList>
            <person name="Xu Z."/>
            <person name="Zhang Z."/>
            <person name="Masuda Y."/>
            <person name="Itoh H."/>
            <person name="Senoo K."/>
        </authorList>
    </citation>
    <scope>NUCLEOTIDE SEQUENCE</scope>
    <source>
        <strain evidence="13">Red875</strain>
    </source>
</reference>
<keyword evidence="7 11" id="KW-0862">Zinc</keyword>
<feature type="domain" description="PDZ" evidence="12">
    <location>
        <begin position="127"/>
        <end position="155"/>
    </location>
</feature>
<dbReference type="Pfam" id="PF17820">
    <property type="entry name" value="PDZ_6"/>
    <property type="match status" value="1"/>
</dbReference>
<comment type="caution">
    <text evidence="13">The sequence shown here is derived from an EMBL/GenBank/DDBJ whole genome shotgun (WGS) entry which is preliminary data.</text>
</comment>
<dbReference type="RefSeq" id="WP_199382323.1">
    <property type="nucleotide sequence ID" value="NZ_JAEMHM010000002.1"/>
</dbReference>
<dbReference type="InterPro" id="IPR041489">
    <property type="entry name" value="PDZ_6"/>
</dbReference>
<comment type="subcellular location">
    <subcellularLocation>
        <location evidence="2">Membrane</location>
        <topology evidence="2">Multi-pass membrane protein</topology>
    </subcellularLocation>
</comment>
<comment type="similarity">
    <text evidence="3 11">Belongs to the peptidase M50B family.</text>
</comment>
<evidence type="ECO:0000256" key="4">
    <source>
        <dbReference type="ARBA" id="ARBA00022670"/>
    </source>
</evidence>
<dbReference type="Proteomes" id="UP000636888">
    <property type="component" value="Unassembled WGS sequence"/>
</dbReference>
<dbReference type="PANTHER" id="PTHR42837:SF2">
    <property type="entry name" value="MEMBRANE METALLOPROTEASE ARASP2, CHLOROPLASTIC-RELATED"/>
    <property type="match status" value="1"/>
</dbReference>
<evidence type="ECO:0000259" key="12">
    <source>
        <dbReference type="PROSITE" id="PS50106"/>
    </source>
</evidence>
<dbReference type="PANTHER" id="PTHR42837">
    <property type="entry name" value="REGULATOR OF SIGMA-E PROTEASE RSEP"/>
    <property type="match status" value="1"/>
</dbReference>
<evidence type="ECO:0000256" key="11">
    <source>
        <dbReference type="RuleBase" id="RU362031"/>
    </source>
</evidence>
<dbReference type="InterPro" id="IPR004387">
    <property type="entry name" value="Pept_M50_Zn"/>
</dbReference>
<dbReference type="InterPro" id="IPR036034">
    <property type="entry name" value="PDZ_sf"/>
</dbReference>
<organism evidence="13 14">
    <name type="scientific">Geomesophilobacter sediminis</name>
    <dbReference type="NCBI Taxonomy" id="2798584"/>
    <lineage>
        <taxon>Bacteria</taxon>
        <taxon>Pseudomonadati</taxon>
        <taxon>Thermodesulfobacteriota</taxon>
        <taxon>Desulfuromonadia</taxon>
        <taxon>Geobacterales</taxon>
        <taxon>Geobacteraceae</taxon>
        <taxon>Geomesophilobacter</taxon>
    </lineage>
</organism>
<evidence type="ECO:0000313" key="13">
    <source>
        <dbReference type="EMBL" id="MBJ6723474.1"/>
    </source>
</evidence>
<keyword evidence="11" id="KW-0479">Metal-binding</keyword>
<feature type="transmembrane region" description="Helical" evidence="11">
    <location>
        <begin position="272"/>
        <end position="290"/>
    </location>
</feature>
<evidence type="ECO:0000313" key="14">
    <source>
        <dbReference type="Proteomes" id="UP000636888"/>
    </source>
</evidence>
<evidence type="ECO:0000256" key="3">
    <source>
        <dbReference type="ARBA" id="ARBA00007931"/>
    </source>
</evidence>